<keyword evidence="5 10" id="KW-0479">Metal-binding</keyword>
<keyword evidence="7 10" id="KW-0443">Lipid metabolism</keyword>
<name>A0A832N2I7_9GAMM</name>
<feature type="binding site" evidence="10">
    <location>
        <position position="195"/>
    </location>
    <ligand>
        <name>substrate</name>
    </ligand>
</feature>
<evidence type="ECO:0000256" key="9">
    <source>
        <dbReference type="ARBA" id="ARBA00023211"/>
    </source>
</evidence>
<comment type="subcellular location">
    <subcellularLocation>
        <location evidence="10">Cell inner membrane</location>
        <topology evidence="10">Peripheral membrane protein</topology>
        <orientation evidence="10">Cytoplasmic side</orientation>
    </subcellularLocation>
</comment>
<feature type="domain" description="Calcineurin-like phosphoesterase" evidence="11">
    <location>
        <begin position="4"/>
        <end position="199"/>
    </location>
</feature>
<dbReference type="HAMAP" id="MF_00575">
    <property type="entry name" value="LpxH"/>
    <property type="match status" value="1"/>
</dbReference>
<dbReference type="SUPFAM" id="SSF56300">
    <property type="entry name" value="Metallo-dependent phosphatases"/>
    <property type="match status" value="1"/>
</dbReference>
<comment type="caution">
    <text evidence="12">The sequence shown here is derived from an EMBL/GenBank/DDBJ whole genome shotgun (WGS) entry which is preliminary data.</text>
</comment>
<dbReference type="EMBL" id="DRNF01000001">
    <property type="protein sequence ID" value="HHJ79995.1"/>
    <property type="molecule type" value="Genomic_DNA"/>
</dbReference>
<keyword evidence="2 10" id="KW-0444">Lipid biosynthesis</keyword>
<feature type="binding site" evidence="10">
    <location>
        <position position="79"/>
    </location>
    <ligand>
        <name>Mn(2+)</name>
        <dbReference type="ChEBI" id="CHEBI:29035"/>
        <label>2</label>
    </ligand>
</feature>
<feature type="binding site" evidence="10">
    <location>
        <position position="41"/>
    </location>
    <ligand>
        <name>Mn(2+)</name>
        <dbReference type="ChEBI" id="CHEBI:29035"/>
        <label>2</label>
    </ligand>
</feature>
<comment type="cofactor">
    <cofactor evidence="10">
        <name>Mn(2+)</name>
        <dbReference type="ChEBI" id="CHEBI:29035"/>
    </cofactor>
    <text evidence="10">Binds 2 Mn(2+) ions per subunit in a binuclear metal center.</text>
</comment>
<dbReference type="NCBIfam" id="TIGR01854">
    <property type="entry name" value="lipid_A_lpxH"/>
    <property type="match status" value="1"/>
</dbReference>
<dbReference type="PANTHER" id="PTHR34990:SF1">
    <property type="entry name" value="UDP-2,3-DIACYLGLUCOSAMINE HYDROLASE"/>
    <property type="match status" value="1"/>
</dbReference>
<feature type="binding site" evidence="10">
    <location>
        <position position="10"/>
    </location>
    <ligand>
        <name>Mn(2+)</name>
        <dbReference type="ChEBI" id="CHEBI:29035"/>
        <label>1</label>
    </ligand>
</feature>
<comment type="pathway">
    <text evidence="10">Glycolipid biosynthesis; lipid IV(A) biosynthesis; lipid IV(A) from (3R)-3-hydroxytetradecanoyl-[acyl-carrier-protein] and UDP-N-acetyl-alpha-D-glucosamine: step 4/6.</text>
</comment>
<evidence type="ECO:0000256" key="10">
    <source>
        <dbReference type="HAMAP-Rule" id="MF_00575"/>
    </source>
</evidence>
<evidence type="ECO:0000259" key="11">
    <source>
        <dbReference type="Pfam" id="PF00149"/>
    </source>
</evidence>
<feature type="binding site" evidence="10">
    <location>
        <begin position="79"/>
        <end position="80"/>
    </location>
    <ligand>
        <name>substrate</name>
    </ligand>
</feature>
<feature type="binding site" evidence="10">
    <location>
        <position position="114"/>
    </location>
    <ligand>
        <name>Mn(2+)</name>
        <dbReference type="ChEBI" id="CHEBI:29035"/>
        <label>2</label>
    </ligand>
</feature>
<dbReference type="InterPro" id="IPR029052">
    <property type="entry name" value="Metallo-depent_PP-like"/>
</dbReference>
<dbReference type="PANTHER" id="PTHR34990">
    <property type="entry name" value="UDP-2,3-DIACYLGLUCOSAMINE HYDROLASE-RELATED"/>
    <property type="match status" value="1"/>
</dbReference>
<evidence type="ECO:0000256" key="4">
    <source>
        <dbReference type="ARBA" id="ARBA00022556"/>
    </source>
</evidence>
<comment type="catalytic activity">
    <reaction evidence="10">
        <text>UDP-2-N,3-O-bis[(3R)-3-hydroxytetradecanoyl]-alpha-D-glucosamine + H2O = 2-N,3-O-bis[(3R)-3-hydroxytetradecanoyl]-alpha-D-glucosaminyl 1-phosphate + UMP + 2 H(+)</text>
        <dbReference type="Rhea" id="RHEA:25213"/>
        <dbReference type="ChEBI" id="CHEBI:15377"/>
        <dbReference type="ChEBI" id="CHEBI:15378"/>
        <dbReference type="ChEBI" id="CHEBI:57865"/>
        <dbReference type="ChEBI" id="CHEBI:57957"/>
        <dbReference type="ChEBI" id="CHEBI:78847"/>
        <dbReference type="EC" id="3.6.1.54"/>
    </reaction>
</comment>
<dbReference type="InterPro" id="IPR010138">
    <property type="entry name" value="UDP-diacylglucosamine_Hdrlase"/>
</dbReference>
<reference evidence="12" key="1">
    <citation type="journal article" date="2020" name="mSystems">
        <title>Genome- and Community-Level Interaction Insights into Carbon Utilization and Element Cycling Functions of Hydrothermarchaeota in Hydrothermal Sediment.</title>
        <authorList>
            <person name="Zhou Z."/>
            <person name="Liu Y."/>
            <person name="Xu W."/>
            <person name="Pan J."/>
            <person name="Luo Z.H."/>
            <person name="Li M."/>
        </authorList>
    </citation>
    <scope>NUCLEOTIDE SEQUENCE [LARGE SCALE GENOMIC DNA]</scope>
    <source>
        <strain evidence="12">HyVt-505</strain>
    </source>
</reference>
<feature type="binding site" evidence="10">
    <location>
        <position position="41"/>
    </location>
    <ligand>
        <name>Mn(2+)</name>
        <dbReference type="ChEBI" id="CHEBI:29035"/>
        <label>1</label>
    </ligand>
</feature>
<feature type="binding site" evidence="10">
    <location>
        <position position="167"/>
    </location>
    <ligand>
        <name>substrate</name>
    </ligand>
</feature>
<comment type="function">
    <text evidence="10">Hydrolyzes the pyrophosphate bond of UDP-2,3-diacylglucosamine to yield 2,3-diacylglucosamine 1-phosphate (lipid X) and UMP by catalyzing the attack of water at the alpha-P atom. Involved in the biosynthesis of lipid A, a phosphorylated glycolipid that anchors the lipopolysaccharide to the outer membrane of the cell.</text>
</comment>
<keyword evidence="3 10" id="KW-0997">Cell inner membrane</keyword>
<protein>
    <recommendedName>
        <fullName evidence="10">UDP-2,3-diacylglucosamine hydrolase</fullName>
        <ecNumber evidence="10">3.6.1.54</ecNumber>
    </recommendedName>
    <alternativeName>
        <fullName evidence="10">UDP-2,3-diacylglucosamine diphosphatase</fullName>
    </alternativeName>
</protein>
<dbReference type="AlphaFoldDB" id="A0A832N2I7"/>
<evidence type="ECO:0000256" key="8">
    <source>
        <dbReference type="ARBA" id="ARBA00023136"/>
    </source>
</evidence>
<evidence type="ECO:0000256" key="1">
    <source>
        <dbReference type="ARBA" id="ARBA00022475"/>
    </source>
</evidence>
<evidence type="ECO:0000256" key="3">
    <source>
        <dbReference type="ARBA" id="ARBA00022519"/>
    </source>
</evidence>
<feature type="binding site" evidence="10">
    <location>
        <position position="122"/>
    </location>
    <ligand>
        <name>substrate</name>
    </ligand>
</feature>
<keyword evidence="4 10" id="KW-0441">Lipid A biosynthesis</keyword>
<evidence type="ECO:0000256" key="5">
    <source>
        <dbReference type="ARBA" id="ARBA00022723"/>
    </source>
</evidence>
<dbReference type="Proteomes" id="UP000885832">
    <property type="component" value="Unassembled WGS sequence"/>
</dbReference>
<dbReference type="GO" id="GO:0008758">
    <property type="term" value="F:UDP-2,3-diacylglucosamine hydrolase activity"/>
    <property type="evidence" value="ECO:0007669"/>
    <property type="project" value="UniProtKB-UniRule"/>
</dbReference>
<evidence type="ECO:0000313" key="12">
    <source>
        <dbReference type="EMBL" id="HHJ79995.1"/>
    </source>
</evidence>
<feature type="binding site" evidence="10">
    <location>
        <position position="197"/>
    </location>
    <ligand>
        <name>Mn(2+)</name>
        <dbReference type="ChEBI" id="CHEBI:29035"/>
        <label>1</label>
    </ligand>
</feature>
<dbReference type="GO" id="GO:0005737">
    <property type="term" value="C:cytoplasm"/>
    <property type="evidence" value="ECO:0007669"/>
    <property type="project" value="InterPro"/>
</dbReference>
<keyword evidence="8 10" id="KW-0472">Membrane</keyword>
<dbReference type="InterPro" id="IPR043461">
    <property type="entry name" value="LpxH-like"/>
</dbReference>
<feature type="binding site" evidence="10">
    <location>
        <position position="8"/>
    </location>
    <ligand>
        <name>Mn(2+)</name>
        <dbReference type="ChEBI" id="CHEBI:29035"/>
        <label>1</label>
    </ligand>
</feature>
<keyword evidence="1 10" id="KW-1003">Cell membrane</keyword>
<gene>
    <name evidence="10" type="primary">lpxH</name>
    <name evidence="12" type="ORF">ENJ65_00010</name>
</gene>
<organism evidence="12">
    <name type="scientific">Candidatus Tenderia electrophaga</name>
    <dbReference type="NCBI Taxonomy" id="1748243"/>
    <lineage>
        <taxon>Bacteria</taxon>
        <taxon>Pseudomonadati</taxon>
        <taxon>Pseudomonadota</taxon>
        <taxon>Gammaproteobacteria</taxon>
        <taxon>Candidatus Tenderiales</taxon>
        <taxon>Candidatus Tenderiaceae</taxon>
        <taxon>Candidatus Tenderia</taxon>
    </lineage>
</organism>
<dbReference type="EC" id="3.6.1.54" evidence="10"/>
<dbReference type="Gene3D" id="3.60.21.10">
    <property type="match status" value="1"/>
</dbReference>
<comment type="caution">
    <text evidence="10">Lacks conserved residue(s) required for the propagation of feature annotation.</text>
</comment>
<dbReference type="NCBIfam" id="NF003743">
    <property type="entry name" value="PRK05340.1"/>
    <property type="match status" value="1"/>
</dbReference>
<proteinExistence type="inferred from homology"/>
<dbReference type="GO" id="GO:0009245">
    <property type="term" value="P:lipid A biosynthetic process"/>
    <property type="evidence" value="ECO:0007669"/>
    <property type="project" value="UniProtKB-UniRule"/>
</dbReference>
<dbReference type="GO" id="GO:0019897">
    <property type="term" value="C:extrinsic component of plasma membrane"/>
    <property type="evidence" value="ECO:0007669"/>
    <property type="project" value="UniProtKB-UniRule"/>
</dbReference>
<dbReference type="InterPro" id="IPR004843">
    <property type="entry name" value="Calcineurin-like_PHP"/>
</dbReference>
<keyword evidence="6 10" id="KW-0378">Hydrolase</keyword>
<dbReference type="GO" id="GO:0030145">
    <property type="term" value="F:manganese ion binding"/>
    <property type="evidence" value="ECO:0007669"/>
    <property type="project" value="UniProtKB-UniRule"/>
</dbReference>
<dbReference type="CDD" id="cd07398">
    <property type="entry name" value="MPP_YbbF-LpxH"/>
    <property type="match status" value="1"/>
</dbReference>
<accession>A0A832N2I7</accession>
<feature type="binding site" evidence="10">
    <location>
        <position position="195"/>
    </location>
    <ligand>
        <name>Mn(2+)</name>
        <dbReference type="ChEBI" id="CHEBI:29035"/>
        <label>2</label>
    </ligand>
</feature>
<dbReference type="UniPathway" id="UPA00359">
    <property type="reaction ID" value="UER00480"/>
</dbReference>
<comment type="similarity">
    <text evidence="10">Belongs to the LpxH family.</text>
</comment>
<keyword evidence="9 10" id="KW-0464">Manganese</keyword>
<evidence type="ECO:0000256" key="6">
    <source>
        <dbReference type="ARBA" id="ARBA00022801"/>
    </source>
</evidence>
<dbReference type="Pfam" id="PF00149">
    <property type="entry name" value="Metallophos"/>
    <property type="match status" value="1"/>
</dbReference>
<evidence type="ECO:0000256" key="7">
    <source>
        <dbReference type="ARBA" id="ARBA00023098"/>
    </source>
</evidence>
<feature type="binding site" evidence="10">
    <location>
        <position position="160"/>
    </location>
    <ligand>
        <name>substrate</name>
    </ligand>
</feature>
<evidence type="ECO:0000256" key="2">
    <source>
        <dbReference type="ARBA" id="ARBA00022516"/>
    </source>
</evidence>
<sequence>MGSLFIADIHLGNEHPEISQRFVEFLQQQAVAAEALYILGDLFEVWIGDDAVQPEHQAAIAALKQLTDAGTPVYVMHGNRDFLLGQQFEALSGCQLIKDPLLIDLYGTPTLLMHGDSLCTDDHDYMQMRQQLRSSAWQQPFLAASAEQRLQTAQQYRDKSRQHSQKKSDEIMDVNADAVIEIMAEHGVTQLIHGHTHRPAVHELRIDTQTAKRIVLGDWYSQNSSLYCDESGCRLSNLD</sequence>